<reference evidence="2" key="1">
    <citation type="journal article" date="2019" name="Int. J. Syst. Evol. Microbiol.">
        <title>The Global Catalogue of Microorganisms (GCM) 10K type strain sequencing project: providing services to taxonomists for standard genome sequencing and annotation.</title>
        <authorList>
            <consortium name="The Broad Institute Genomics Platform"/>
            <consortium name="The Broad Institute Genome Sequencing Center for Infectious Disease"/>
            <person name="Wu L."/>
            <person name="Ma J."/>
        </authorList>
    </citation>
    <scope>NUCLEOTIDE SEQUENCE [LARGE SCALE GENOMIC DNA]</scope>
    <source>
        <strain evidence="2">JCM 17106</strain>
    </source>
</reference>
<keyword evidence="2" id="KW-1185">Reference proteome</keyword>
<sequence length="258" mass="29865">MMQPYYMIEFTAVACLFEIRVNDIPVLHMNMPNQISTRIPVNYAITESGKQQISIKILPVLGNLELSEGAEFKYKLELFDTVNGFQYQDEIISYKSQIVEKDTKIPLIVDENLFVATIPYQIKDYWKQGENLKEIDNLKTLVENACNDLLKDISTKNYQDFRQKIKNREENMTSSMYIKPENAKSRISNLEFKFSTGYEALPILGDAVLIYSAYGKKVSLKKLNGDSALTFVNKEKKKQLFLDLEFYMPKDSDELEVL</sequence>
<proteinExistence type="predicted"/>
<dbReference type="Proteomes" id="UP001500459">
    <property type="component" value="Unassembled WGS sequence"/>
</dbReference>
<gene>
    <name evidence="1" type="ORF">GCM10022393_01980</name>
</gene>
<name>A0ABP7X872_9FLAO</name>
<evidence type="ECO:0000313" key="1">
    <source>
        <dbReference type="EMBL" id="GAA4107055.1"/>
    </source>
</evidence>
<dbReference type="EMBL" id="BAABCW010000001">
    <property type="protein sequence ID" value="GAA4107055.1"/>
    <property type="molecule type" value="Genomic_DNA"/>
</dbReference>
<evidence type="ECO:0000313" key="2">
    <source>
        <dbReference type="Proteomes" id="UP001500459"/>
    </source>
</evidence>
<organism evidence="1 2">
    <name type="scientific">Aquimarina addita</name>
    <dbReference type="NCBI Taxonomy" id="870485"/>
    <lineage>
        <taxon>Bacteria</taxon>
        <taxon>Pseudomonadati</taxon>
        <taxon>Bacteroidota</taxon>
        <taxon>Flavobacteriia</taxon>
        <taxon>Flavobacteriales</taxon>
        <taxon>Flavobacteriaceae</taxon>
        <taxon>Aquimarina</taxon>
    </lineage>
</organism>
<protein>
    <submittedName>
        <fullName evidence="1">Uncharacterized protein</fullName>
    </submittedName>
</protein>
<accession>A0ABP7X872</accession>
<comment type="caution">
    <text evidence="1">The sequence shown here is derived from an EMBL/GenBank/DDBJ whole genome shotgun (WGS) entry which is preliminary data.</text>
</comment>
<dbReference type="RefSeq" id="WP_344923948.1">
    <property type="nucleotide sequence ID" value="NZ_BAABCW010000001.1"/>
</dbReference>